<accession>A0A1Y5RR95</accession>
<proteinExistence type="predicted"/>
<dbReference type="Proteomes" id="UP000193307">
    <property type="component" value="Unassembled WGS sequence"/>
</dbReference>
<reference evidence="1 2" key="1">
    <citation type="submission" date="2017-03" db="EMBL/GenBank/DDBJ databases">
        <authorList>
            <person name="Afonso C.L."/>
            <person name="Miller P.J."/>
            <person name="Scott M.A."/>
            <person name="Spackman E."/>
            <person name="Goraichik I."/>
            <person name="Dimitrov K.M."/>
            <person name="Suarez D.L."/>
            <person name="Swayne D.E."/>
        </authorList>
    </citation>
    <scope>NUCLEOTIDE SEQUENCE [LARGE SCALE GENOMIC DNA]</scope>
    <source>
        <strain evidence="1 2">CECT 7971</strain>
    </source>
</reference>
<dbReference type="AlphaFoldDB" id="A0A1Y5RR95"/>
<sequence>MMGPKQEAQGALFYEFSLEDHVSQVHLLRSIDRFVDLGDISQYLADF</sequence>
<evidence type="ECO:0000313" key="2">
    <source>
        <dbReference type="Proteomes" id="UP000193307"/>
    </source>
</evidence>
<dbReference type="EMBL" id="FWFW01000002">
    <property type="protein sequence ID" value="SLN23231.1"/>
    <property type="molecule type" value="Genomic_DNA"/>
</dbReference>
<dbReference type="STRING" id="658057.SAMN04488032_102348"/>
<keyword evidence="2" id="KW-1185">Reference proteome</keyword>
<organism evidence="1 2">
    <name type="scientific">Pacificibacter marinus</name>
    <dbReference type="NCBI Taxonomy" id="658057"/>
    <lineage>
        <taxon>Bacteria</taxon>
        <taxon>Pseudomonadati</taxon>
        <taxon>Pseudomonadota</taxon>
        <taxon>Alphaproteobacteria</taxon>
        <taxon>Rhodobacterales</taxon>
        <taxon>Roseobacteraceae</taxon>
        <taxon>Pacificibacter</taxon>
    </lineage>
</organism>
<evidence type="ECO:0000313" key="1">
    <source>
        <dbReference type="EMBL" id="SLN23231.1"/>
    </source>
</evidence>
<protein>
    <recommendedName>
        <fullName evidence="3">Transposase</fullName>
    </recommendedName>
</protein>
<evidence type="ECO:0008006" key="3">
    <source>
        <dbReference type="Google" id="ProtNLM"/>
    </source>
</evidence>
<name>A0A1Y5RR95_9RHOB</name>
<gene>
    <name evidence="1" type="ORF">PAM7971_00738</name>
</gene>